<gene>
    <name evidence="1" type="ORF">MNBD_ACTINO02-2933</name>
</gene>
<evidence type="ECO:0000313" key="1">
    <source>
        <dbReference type="EMBL" id="VAW08551.1"/>
    </source>
</evidence>
<reference evidence="1" key="1">
    <citation type="submission" date="2018-06" db="EMBL/GenBank/DDBJ databases">
        <authorList>
            <person name="Zhirakovskaya E."/>
        </authorList>
    </citation>
    <scope>NUCLEOTIDE SEQUENCE</scope>
</reference>
<sequence length="43" mass="4738">MFAKLRNNLKITIPSLVLIPLLFVVADISSRNDEIARNVTIAG</sequence>
<organism evidence="1">
    <name type="scientific">hydrothermal vent metagenome</name>
    <dbReference type="NCBI Taxonomy" id="652676"/>
    <lineage>
        <taxon>unclassified sequences</taxon>
        <taxon>metagenomes</taxon>
        <taxon>ecological metagenomes</taxon>
    </lineage>
</organism>
<dbReference type="AlphaFoldDB" id="A0A3B0SQD6"/>
<accession>A0A3B0SQD6</accession>
<protein>
    <submittedName>
        <fullName evidence="1">Uncharacterized protein</fullName>
    </submittedName>
</protein>
<proteinExistence type="predicted"/>
<dbReference type="EMBL" id="UOEK01000470">
    <property type="protein sequence ID" value="VAW08551.1"/>
    <property type="molecule type" value="Genomic_DNA"/>
</dbReference>
<name>A0A3B0SQD6_9ZZZZ</name>
<feature type="non-terminal residue" evidence="1">
    <location>
        <position position="43"/>
    </location>
</feature>